<accession>A0A4S8PIV8</accession>
<feature type="transmembrane region" description="Helical" evidence="1">
    <location>
        <begin position="28"/>
        <end position="46"/>
    </location>
</feature>
<keyword evidence="1" id="KW-0472">Membrane</keyword>
<keyword evidence="1" id="KW-0812">Transmembrane</keyword>
<evidence type="ECO:0000313" key="2">
    <source>
        <dbReference type="EMBL" id="THV30613.1"/>
    </source>
</evidence>
<dbReference type="AlphaFoldDB" id="A0A4S8PIV8"/>
<comment type="caution">
    <text evidence="2">The sequence shown here is derived from an EMBL/GenBank/DDBJ whole genome shotgun (WGS) entry which is preliminary data.</text>
</comment>
<reference evidence="2 3" key="1">
    <citation type="journal article" date="2018" name="Int. J. Syst. Evol. Microbiol.">
        <title>Glycomyces paridis sp. nov., isolated from the medicinal plant Paris polyphylla.</title>
        <authorList>
            <person name="Fang X.M."/>
            <person name="Bai J.L."/>
            <person name="Su J."/>
            <person name="Zhao L.L."/>
            <person name="Liu H.Y."/>
            <person name="Ma B.P."/>
            <person name="Zhang Y.Q."/>
            <person name="Yu L.Y."/>
        </authorList>
    </citation>
    <scope>NUCLEOTIDE SEQUENCE [LARGE SCALE GENOMIC DNA]</scope>
    <source>
        <strain evidence="2 3">CPCC 204357</strain>
    </source>
</reference>
<protein>
    <recommendedName>
        <fullName evidence="4">Integral membrane protein</fullName>
    </recommendedName>
</protein>
<evidence type="ECO:0000256" key="1">
    <source>
        <dbReference type="SAM" id="Phobius"/>
    </source>
</evidence>
<evidence type="ECO:0008006" key="4">
    <source>
        <dbReference type="Google" id="ProtNLM"/>
    </source>
</evidence>
<feature type="transmembrane region" description="Helical" evidence="1">
    <location>
        <begin position="66"/>
        <end position="85"/>
    </location>
</feature>
<feature type="transmembrane region" description="Helical" evidence="1">
    <location>
        <begin position="339"/>
        <end position="358"/>
    </location>
</feature>
<dbReference type="Proteomes" id="UP000305792">
    <property type="component" value="Unassembled WGS sequence"/>
</dbReference>
<feature type="transmembrane region" description="Helical" evidence="1">
    <location>
        <begin position="265"/>
        <end position="288"/>
    </location>
</feature>
<evidence type="ECO:0000313" key="3">
    <source>
        <dbReference type="Proteomes" id="UP000305792"/>
    </source>
</evidence>
<keyword evidence="3" id="KW-1185">Reference proteome</keyword>
<feature type="transmembrane region" description="Helical" evidence="1">
    <location>
        <begin position="308"/>
        <end position="327"/>
    </location>
</feature>
<sequence length="421" mass="43156">MTAPQTSFTDRVEALAPAGPRHGRLRDIAIWLSLLVATLTMASVAVSTSEVVGPATLPWWPAQNLSLHVTVGMVVAPLTAAAVLVAASRPAAARMSWTTLLVASYLASITWSAALHTNVDPTTTSTATDGAHRAIAFLVSYSGSEAGLAITVIALSCLTVPLTLIAAKSVCGPVAARALAPLLILGPWAAWTTLGMDGVAAAACAAVLACGAVVSERRVRGADAFWGAAAAGGLLGIAALLSYGAAWFAVSLLCLYFARRRPAQILVSAGAALAVLALAAALGTSWPYGLIDTYNAAVGEIAAHPGQLWWLALMPALVCVACGPAIVESLRRFGTGPAWPLMIGPLLALMIAPLSGSNPEHPEYGWIALCPWLIVASTTPVQRLAAQSAPKPGRRRRRSVQVPLVTAAAGACAAVVLMYSG</sequence>
<dbReference type="EMBL" id="STGX01000003">
    <property type="protein sequence ID" value="THV30613.1"/>
    <property type="molecule type" value="Genomic_DNA"/>
</dbReference>
<dbReference type="OrthoDB" id="5175362at2"/>
<organism evidence="2 3">
    <name type="scientific">Glycomyces paridis</name>
    <dbReference type="NCBI Taxonomy" id="2126555"/>
    <lineage>
        <taxon>Bacteria</taxon>
        <taxon>Bacillati</taxon>
        <taxon>Actinomycetota</taxon>
        <taxon>Actinomycetes</taxon>
        <taxon>Glycomycetales</taxon>
        <taxon>Glycomycetaceae</taxon>
        <taxon>Glycomyces</taxon>
    </lineage>
</organism>
<feature type="transmembrane region" description="Helical" evidence="1">
    <location>
        <begin position="234"/>
        <end position="258"/>
    </location>
</feature>
<dbReference type="RefSeq" id="WP_136528478.1">
    <property type="nucleotide sequence ID" value="NZ_STGX01000003.1"/>
</dbReference>
<feature type="transmembrane region" description="Helical" evidence="1">
    <location>
        <begin position="364"/>
        <end position="381"/>
    </location>
</feature>
<keyword evidence="1" id="KW-1133">Transmembrane helix</keyword>
<gene>
    <name evidence="2" type="ORF">E9998_04280</name>
</gene>
<name>A0A4S8PIV8_9ACTN</name>
<proteinExistence type="predicted"/>
<feature type="transmembrane region" description="Helical" evidence="1">
    <location>
        <begin position="402"/>
        <end position="420"/>
    </location>
</feature>
<feature type="transmembrane region" description="Helical" evidence="1">
    <location>
        <begin position="97"/>
        <end position="115"/>
    </location>
</feature>